<evidence type="ECO:0000313" key="2">
    <source>
        <dbReference type="EMBL" id="VEL18935.1"/>
    </source>
</evidence>
<sequence length="127" mass="14140">MHISECCRIADPPPDSASLCPYCDVPLSNNSLAAFKGHLPDCQRTSMFPCLLCNELVHRRLLSEHVRFCRPENGLSPFHPSHASSSQSTTRQRTETVTERSVVASILIGGALVMGTGLMYLWNKKRR</sequence>
<dbReference type="Proteomes" id="UP000784294">
    <property type="component" value="Unassembled WGS sequence"/>
</dbReference>
<protein>
    <submittedName>
        <fullName evidence="2">Uncharacterized protein</fullName>
    </submittedName>
</protein>
<name>A0A3S5AKM3_9PLAT</name>
<comment type="caution">
    <text evidence="2">The sequence shown here is derived from an EMBL/GenBank/DDBJ whole genome shotgun (WGS) entry which is preliminary data.</text>
</comment>
<reference evidence="2" key="1">
    <citation type="submission" date="2018-11" db="EMBL/GenBank/DDBJ databases">
        <authorList>
            <consortium name="Pathogen Informatics"/>
        </authorList>
    </citation>
    <scope>NUCLEOTIDE SEQUENCE</scope>
</reference>
<dbReference type="EMBL" id="CAAALY010039384">
    <property type="protein sequence ID" value="VEL18935.1"/>
    <property type="molecule type" value="Genomic_DNA"/>
</dbReference>
<keyword evidence="1" id="KW-0812">Transmembrane</keyword>
<keyword evidence="3" id="KW-1185">Reference proteome</keyword>
<evidence type="ECO:0000313" key="3">
    <source>
        <dbReference type="Proteomes" id="UP000784294"/>
    </source>
</evidence>
<accession>A0A3S5AKM3</accession>
<gene>
    <name evidence="2" type="ORF">PXEA_LOCUS12375</name>
</gene>
<keyword evidence="1" id="KW-1133">Transmembrane helix</keyword>
<evidence type="ECO:0000256" key="1">
    <source>
        <dbReference type="SAM" id="Phobius"/>
    </source>
</evidence>
<keyword evidence="1" id="KW-0472">Membrane</keyword>
<feature type="transmembrane region" description="Helical" evidence="1">
    <location>
        <begin position="102"/>
        <end position="122"/>
    </location>
</feature>
<proteinExistence type="predicted"/>
<dbReference type="AlphaFoldDB" id="A0A3S5AKM3"/>
<organism evidence="2 3">
    <name type="scientific">Protopolystoma xenopodis</name>
    <dbReference type="NCBI Taxonomy" id="117903"/>
    <lineage>
        <taxon>Eukaryota</taxon>
        <taxon>Metazoa</taxon>
        <taxon>Spiralia</taxon>
        <taxon>Lophotrochozoa</taxon>
        <taxon>Platyhelminthes</taxon>
        <taxon>Monogenea</taxon>
        <taxon>Polyopisthocotylea</taxon>
        <taxon>Polystomatidea</taxon>
        <taxon>Polystomatidae</taxon>
        <taxon>Protopolystoma</taxon>
    </lineage>
</organism>